<dbReference type="EMBL" id="SSTJ01000006">
    <property type="protein sequence ID" value="THG37382.1"/>
    <property type="molecule type" value="Genomic_DNA"/>
</dbReference>
<sequence length="102" mass="11443">MSEGKSERRGLLWWIEHENTNAFWSARNPWIVIALAGTAIIVLCMVGMHFWGLPHEVADVTVNIVFYGYLAALFFCEVKTGRRVAALGVAVLAAFNLFLWGM</sequence>
<keyword evidence="1" id="KW-0472">Membrane</keyword>
<evidence type="ECO:0000313" key="3">
    <source>
        <dbReference type="Proteomes" id="UP000308978"/>
    </source>
</evidence>
<keyword evidence="1" id="KW-1133">Transmembrane helix</keyword>
<dbReference type="AlphaFoldDB" id="A0A4S4G468"/>
<protein>
    <submittedName>
        <fullName evidence="2">Uncharacterized protein</fullName>
    </submittedName>
</protein>
<organism evidence="2 3">
    <name type="scientific">Adlercreutzia caecimuris</name>
    <dbReference type="NCBI Taxonomy" id="671266"/>
    <lineage>
        <taxon>Bacteria</taxon>
        <taxon>Bacillati</taxon>
        <taxon>Actinomycetota</taxon>
        <taxon>Coriobacteriia</taxon>
        <taxon>Eggerthellales</taxon>
        <taxon>Eggerthellaceae</taxon>
        <taxon>Adlercreutzia</taxon>
    </lineage>
</organism>
<reference evidence="2 3" key="1">
    <citation type="submission" date="2019-04" db="EMBL/GenBank/DDBJ databases">
        <title>Microbes associate with the intestines of laboratory mice.</title>
        <authorList>
            <person name="Navarre W."/>
            <person name="Wong E."/>
            <person name="Huang K.C."/>
            <person name="Tropini C."/>
            <person name="Ng K."/>
            <person name="Yu B."/>
        </authorList>
    </citation>
    <scope>NUCLEOTIDE SEQUENCE [LARGE SCALE GENOMIC DNA]</scope>
    <source>
        <strain evidence="2 3">NM80_B27</strain>
    </source>
</reference>
<evidence type="ECO:0000256" key="1">
    <source>
        <dbReference type="SAM" id="Phobius"/>
    </source>
</evidence>
<dbReference type="RefSeq" id="WP_136434340.1">
    <property type="nucleotide sequence ID" value="NZ_CAJTDR010000007.1"/>
</dbReference>
<gene>
    <name evidence="2" type="ORF">E5986_06375</name>
</gene>
<feature type="transmembrane region" description="Helical" evidence="1">
    <location>
        <begin position="57"/>
        <end position="76"/>
    </location>
</feature>
<feature type="transmembrane region" description="Helical" evidence="1">
    <location>
        <begin position="30"/>
        <end position="51"/>
    </location>
</feature>
<keyword evidence="1" id="KW-0812">Transmembrane</keyword>
<name>A0A4S4G468_9ACTN</name>
<accession>A0A4S4G468</accession>
<dbReference type="Proteomes" id="UP000308978">
    <property type="component" value="Unassembled WGS sequence"/>
</dbReference>
<feature type="transmembrane region" description="Helical" evidence="1">
    <location>
        <begin position="83"/>
        <end position="101"/>
    </location>
</feature>
<proteinExistence type="predicted"/>
<comment type="caution">
    <text evidence="2">The sequence shown here is derived from an EMBL/GenBank/DDBJ whole genome shotgun (WGS) entry which is preliminary data.</text>
</comment>
<evidence type="ECO:0000313" key="2">
    <source>
        <dbReference type="EMBL" id="THG37382.1"/>
    </source>
</evidence>